<name>A0A0F8VR93_9ZZZZ</name>
<organism evidence="1">
    <name type="scientific">marine sediment metagenome</name>
    <dbReference type="NCBI Taxonomy" id="412755"/>
    <lineage>
        <taxon>unclassified sequences</taxon>
        <taxon>metagenomes</taxon>
        <taxon>ecological metagenomes</taxon>
    </lineage>
</organism>
<evidence type="ECO:0000313" key="1">
    <source>
        <dbReference type="EMBL" id="KKK46853.1"/>
    </source>
</evidence>
<accession>A0A0F8VR93</accession>
<comment type="caution">
    <text evidence="1">The sequence shown here is derived from an EMBL/GenBank/DDBJ whole genome shotgun (WGS) entry which is preliminary data.</text>
</comment>
<proteinExistence type="predicted"/>
<sequence length="79" mass="9009">MRHWVLGKYRDVCSLCGREANPEDLAKYPADLCPRCVNELIPALAKWVVEKVKQAKGQFRKQPWREIQGILKGVSNGSK</sequence>
<dbReference type="AlphaFoldDB" id="A0A0F8VR93"/>
<gene>
    <name evidence="1" type="ORF">LCGC14_3161100</name>
</gene>
<dbReference type="EMBL" id="LAZR01069873">
    <property type="protein sequence ID" value="KKK46853.1"/>
    <property type="molecule type" value="Genomic_DNA"/>
</dbReference>
<protein>
    <submittedName>
        <fullName evidence="1">Uncharacterized protein</fullName>
    </submittedName>
</protein>
<reference evidence="1" key="1">
    <citation type="journal article" date="2015" name="Nature">
        <title>Complex archaea that bridge the gap between prokaryotes and eukaryotes.</title>
        <authorList>
            <person name="Spang A."/>
            <person name="Saw J.H."/>
            <person name="Jorgensen S.L."/>
            <person name="Zaremba-Niedzwiedzka K."/>
            <person name="Martijn J."/>
            <person name="Lind A.E."/>
            <person name="van Eijk R."/>
            <person name="Schleper C."/>
            <person name="Guy L."/>
            <person name="Ettema T.J."/>
        </authorList>
    </citation>
    <scope>NUCLEOTIDE SEQUENCE</scope>
</reference>